<dbReference type="InterPro" id="IPR029062">
    <property type="entry name" value="Class_I_gatase-like"/>
</dbReference>
<dbReference type="NCBIfam" id="TIGR01855">
    <property type="entry name" value="IMP_synth_hisH"/>
    <property type="match status" value="1"/>
</dbReference>
<evidence type="ECO:0000256" key="1">
    <source>
        <dbReference type="ARBA" id="ARBA00005091"/>
    </source>
</evidence>
<keyword evidence="3 10" id="KW-0028">Amino-acid biosynthesis</keyword>
<dbReference type="GO" id="GO:0000105">
    <property type="term" value="P:L-histidine biosynthetic process"/>
    <property type="evidence" value="ECO:0007669"/>
    <property type="project" value="UniProtKB-UniRule"/>
</dbReference>
<feature type="active site" description="Nucleophile" evidence="10 11">
    <location>
        <position position="98"/>
    </location>
</feature>
<comment type="catalytic activity">
    <reaction evidence="9 10">
        <text>L-glutamine + H2O = L-glutamate + NH4(+)</text>
        <dbReference type="Rhea" id="RHEA:15889"/>
        <dbReference type="ChEBI" id="CHEBI:15377"/>
        <dbReference type="ChEBI" id="CHEBI:28938"/>
        <dbReference type="ChEBI" id="CHEBI:29985"/>
        <dbReference type="ChEBI" id="CHEBI:58359"/>
        <dbReference type="EC" id="3.5.1.2"/>
    </reaction>
</comment>
<reference evidence="13 14" key="1">
    <citation type="submission" date="2019-09" db="EMBL/GenBank/DDBJ databases">
        <title>Polymorphobacter sp. isolated from a lake in China.</title>
        <authorList>
            <person name="Liu Z."/>
        </authorList>
    </citation>
    <scope>NUCLEOTIDE SEQUENCE [LARGE SCALE GENOMIC DNA]</scope>
    <source>
        <strain evidence="13 14">D40P</strain>
    </source>
</reference>
<comment type="catalytic activity">
    <reaction evidence="8 10">
        <text>5-[(5-phospho-1-deoxy-D-ribulos-1-ylimino)methylamino]-1-(5-phospho-beta-D-ribosyl)imidazole-4-carboxamide + L-glutamine = D-erythro-1-(imidazol-4-yl)glycerol 3-phosphate + 5-amino-1-(5-phospho-beta-D-ribosyl)imidazole-4-carboxamide + L-glutamate + H(+)</text>
        <dbReference type="Rhea" id="RHEA:24793"/>
        <dbReference type="ChEBI" id="CHEBI:15378"/>
        <dbReference type="ChEBI" id="CHEBI:29985"/>
        <dbReference type="ChEBI" id="CHEBI:58278"/>
        <dbReference type="ChEBI" id="CHEBI:58359"/>
        <dbReference type="ChEBI" id="CHEBI:58475"/>
        <dbReference type="ChEBI" id="CHEBI:58525"/>
        <dbReference type="EC" id="4.3.2.10"/>
    </reaction>
</comment>
<dbReference type="PANTHER" id="PTHR42701:SF1">
    <property type="entry name" value="IMIDAZOLE GLYCEROL PHOSPHATE SYNTHASE SUBUNIT HISH"/>
    <property type="match status" value="1"/>
</dbReference>
<sequence length="216" mass="22540">MPCRRPRARWGASPVADRIAVVDYGAGNLRSVARALAAAGADVEITGDPARIATAARIVLPGVGAFAQCITALRGATGIEAALDDAVRVRGTPFLGICVGMQLLATEGHEHGVHQGLGWLPGKVTRLTPDDAALKIPHMGWNAVTAANDSGVPTGDAYFVHSYRFDPDDAADVRATADHGGAFPAIVARGNITGVQFHPEKSQAYGLAFLQRWLAA</sequence>
<dbReference type="PANTHER" id="PTHR42701">
    <property type="entry name" value="IMIDAZOLE GLYCEROL PHOSPHATE SYNTHASE SUBUNIT HISH"/>
    <property type="match status" value="1"/>
</dbReference>
<dbReference type="AlphaFoldDB" id="A0A7C9GX08"/>
<dbReference type="GO" id="GO:0000107">
    <property type="term" value="F:imidazoleglycerol-phosphate synthase activity"/>
    <property type="evidence" value="ECO:0007669"/>
    <property type="project" value="UniProtKB-UniRule"/>
</dbReference>
<dbReference type="InterPro" id="IPR017926">
    <property type="entry name" value="GATASE"/>
</dbReference>
<evidence type="ECO:0000259" key="12">
    <source>
        <dbReference type="Pfam" id="PF00117"/>
    </source>
</evidence>
<evidence type="ECO:0000256" key="6">
    <source>
        <dbReference type="ARBA" id="ARBA00023102"/>
    </source>
</evidence>
<evidence type="ECO:0000256" key="2">
    <source>
        <dbReference type="ARBA" id="ARBA00011152"/>
    </source>
</evidence>
<protein>
    <recommendedName>
        <fullName evidence="10">Imidazole glycerol phosphate synthase subunit HisH</fullName>
        <ecNumber evidence="10">4.3.2.10</ecNumber>
    </recommendedName>
    <alternativeName>
        <fullName evidence="10">IGP synthase glutaminase subunit</fullName>
        <ecNumber evidence="10">3.5.1.2</ecNumber>
    </alternativeName>
    <alternativeName>
        <fullName evidence="10">IGP synthase subunit HisH</fullName>
    </alternativeName>
    <alternativeName>
        <fullName evidence="10">ImGP synthase subunit HisH</fullName>
        <shortName evidence="10">IGPS subunit HisH</shortName>
    </alternativeName>
</protein>
<name>A0A7C9GX08_9SPHN</name>
<dbReference type="GO" id="GO:0005737">
    <property type="term" value="C:cytoplasm"/>
    <property type="evidence" value="ECO:0007669"/>
    <property type="project" value="UniProtKB-SubCell"/>
</dbReference>
<comment type="pathway">
    <text evidence="1 10">Amino-acid biosynthesis; L-histidine biosynthesis; L-histidine from 5-phospho-alpha-D-ribose 1-diphosphate: step 5/9.</text>
</comment>
<comment type="function">
    <text evidence="10">IGPS catalyzes the conversion of PRFAR and glutamine to IGP, AICAR and glutamate. The HisH subunit catalyzes the hydrolysis of glutamine to glutamate and ammonia as part of the synthesis of IGP and AICAR. The resulting ammonia molecule is channeled to the active site of HisF.</text>
</comment>
<accession>A0A7C9GX08</accession>
<keyword evidence="14" id="KW-1185">Reference proteome</keyword>
<dbReference type="Proteomes" id="UP000481327">
    <property type="component" value="Unassembled WGS sequence"/>
</dbReference>
<evidence type="ECO:0000256" key="5">
    <source>
        <dbReference type="ARBA" id="ARBA00022962"/>
    </source>
</evidence>
<evidence type="ECO:0000256" key="7">
    <source>
        <dbReference type="ARBA" id="ARBA00023239"/>
    </source>
</evidence>
<comment type="subunit">
    <text evidence="2 10">Heterodimer of HisH and HisF.</text>
</comment>
<dbReference type="SUPFAM" id="SSF52317">
    <property type="entry name" value="Class I glutamine amidotransferase-like"/>
    <property type="match status" value="1"/>
</dbReference>
<evidence type="ECO:0000313" key="14">
    <source>
        <dbReference type="Proteomes" id="UP000481327"/>
    </source>
</evidence>
<evidence type="ECO:0000256" key="3">
    <source>
        <dbReference type="ARBA" id="ARBA00022605"/>
    </source>
</evidence>
<dbReference type="GO" id="GO:0004359">
    <property type="term" value="F:glutaminase activity"/>
    <property type="evidence" value="ECO:0007669"/>
    <property type="project" value="UniProtKB-EC"/>
</dbReference>
<evidence type="ECO:0000313" key="13">
    <source>
        <dbReference type="EMBL" id="MQT16894.1"/>
    </source>
</evidence>
<feature type="active site" evidence="10 11">
    <location>
        <position position="198"/>
    </location>
</feature>
<evidence type="ECO:0000256" key="9">
    <source>
        <dbReference type="ARBA" id="ARBA00049534"/>
    </source>
</evidence>
<feature type="active site" evidence="10 11">
    <location>
        <position position="200"/>
    </location>
</feature>
<evidence type="ECO:0000256" key="8">
    <source>
        <dbReference type="ARBA" id="ARBA00047838"/>
    </source>
</evidence>
<dbReference type="GO" id="GO:0016829">
    <property type="term" value="F:lyase activity"/>
    <property type="evidence" value="ECO:0007669"/>
    <property type="project" value="UniProtKB-KW"/>
</dbReference>
<dbReference type="PROSITE" id="PS51273">
    <property type="entry name" value="GATASE_TYPE_1"/>
    <property type="match status" value="1"/>
</dbReference>
<proteinExistence type="inferred from homology"/>
<evidence type="ECO:0000256" key="11">
    <source>
        <dbReference type="PIRSR" id="PIRSR000495-1"/>
    </source>
</evidence>
<keyword evidence="6 10" id="KW-0368">Histidine biosynthesis</keyword>
<organism evidence="13 14">
    <name type="scientific">Sandarakinorhabdus fusca</name>
    <dbReference type="NCBI Taxonomy" id="1439888"/>
    <lineage>
        <taxon>Bacteria</taxon>
        <taxon>Pseudomonadati</taxon>
        <taxon>Pseudomonadota</taxon>
        <taxon>Alphaproteobacteria</taxon>
        <taxon>Sphingomonadales</taxon>
        <taxon>Sphingosinicellaceae</taxon>
        <taxon>Sandarakinorhabdus</taxon>
    </lineage>
</organism>
<dbReference type="CDD" id="cd01748">
    <property type="entry name" value="GATase1_IGP_Synthase"/>
    <property type="match status" value="1"/>
</dbReference>
<dbReference type="EC" id="4.3.2.10" evidence="10"/>
<dbReference type="Gene3D" id="3.40.50.880">
    <property type="match status" value="1"/>
</dbReference>
<keyword evidence="10" id="KW-0963">Cytoplasm</keyword>
<dbReference type="EC" id="3.5.1.2" evidence="10"/>
<dbReference type="PIRSF" id="PIRSF000495">
    <property type="entry name" value="Amidotransf_hisH"/>
    <property type="match status" value="1"/>
</dbReference>
<dbReference type="OrthoDB" id="9807137at2"/>
<evidence type="ECO:0000256" key="4">
    <source>
        <dbReference type="ARBA" id="ARBA00022801"/>
    </source>
</evidence>
<dbReference type="Pfam" id="PF00117">
    <property type="entry name" value="GATase"/>
    <property type="match status" value="1"/>
</dbReference>
<comment type="caution">
    <text evidence="13">The sequence shown here is derived from an EMBL/GenBank/DDBJ whole genome shotgun (WGS) entry which is preliminary data.</text>
</comment>
<dbReference type="UniPathway" id="UPA00031">
    <property type="reaction ID" value="UER00010"/>
</dbReference>
<dbReference type="InterPro" id="IPR010139">
    <property type="entry name" value="Imidazole-glycPsynth_HisH"/>
</dbReference>
<dbReference type="RefSeq" id="WP_152577339.1">
    <property type="nucleotide sequence ID" value="NZ_JAATJI010000001.1"/>
</dbReference>
<dbReference type="HAMAP" id="MF_00278">
    <property type="entry name" value="HisH"/>
    <property type="match status" value="1"/>
</dbReference>
<dbReference type="EMBL" id="WIOL01000002">
    <property type="protein sequence ID" value="MQT16894.1"/>
    <property type="molecule type" value="Genomic_DNA"/>
</dbReference>
<keyword evidence="4 10" id="KW-0378">Hydrolase</keyword>
<evidence type="ECO:0000256" key="10">
    <source>
        <dbReference type="HAMAP-Rule" id="MF_00278"/>
    </source>
</evidence>
<feature type="domain" description="Glutamine amidotransferase" evidence="12">
    <location>
        <begin position="21"/>
        <end position="203"/>
    </location>
</feature>
<keyword evidence="7 10" id="KW-0456">Lyase</keyword>
<comment type="subcellular location">
    <subcellularLocation>
        <location evidence="10">Cytoplasm</location>
    </subcellularLocation>
</comment>
<gene>
    <name evidence="10 13" type="primary">hisH</name>
    <name evidence="13" type="ORF">F3168_06445</name>
</gene>
<keyword evidence="5 10" id="KW-0315">Glutamine amidotransferase</keyword>